<gene>
    <name evidence="4" type="ORF">Agabi119p4_8742</name>
</gene>
<dbReference type="Proteomes" id="UP000629468">
    <property type="component" value="Unassembled WGS sequence"/>
</dbReference>
<feature type="domain" description="Nephrocystin 3-like N-terminal" evidence="3">
    <location>
        <begin position="163"/>
        <end position="323"/>
    </location>
</feature>
<comment type="caution">
    <text evidence="4">The sequence shown here is derived from an EMBL/GenBank/DDBJ whole genome shotgun (WGS) entry which is preliminary data.</text>
</comment>
<protein>
    <recommendedName>
        <fullName evidence="3">Nephrocystin 3-like N-terminal domain-containing protein</fullName>
    </recommendedName>
</protein>
<dbReference type="Gene3D" id="3.40.50.300">
    <property type="entry name" value="P-loop containing nucleotide triphosphate hydrolases"/>
    <property type="match status" value="1"/>
</dbReference>
<evidence type="ECO:0000313" key="4">
    <source>
        <dbReference type="EMBL" id="KAF7762149.1"/>
    </source>
</evidence>
<organism evidence="4 5">
    <name type="scientific">Agaricus bisporus var. burnettii</name>
    <dbReference type="NCBI Taxonomy" id="192524"/>
    <lineage>
        <taxon>Eukaryota</taxon>
        <taxon>Fungi</taxon>
        <taxon>Dikarya</taxon>
        <taxon>Basidiomycota</taxon>
        <taxon>Agaricomycotina</taxon>
        <taxon>Agaricomycetes</taxon>
        <taxon>Agaricomycetidae</taxon>
        <taxon>Agaricales</taxon>
        <taxon>Agaricineae</taxon>
        <taxon>Agaricaceae</taxon>
        <taxon>Agaricus</taxon>
    </lineage>
</organism>
<sequence length="758" mass="85658">MPMLVETFKSFITRFKVHRPTRDENATNPTISHPPLTAGSGQVHDLASTSTFSSVETRPSIGTSPGSSIAASKGNLPTSISQTPTPASDPTPATGFFPNAHDMVINNPTMINISNTFDSGGGAIMQLLESKTIQGAEHDSSARYPPPKCHPDTRQSLRGQILGWIFNPQRSWRMFYVLGTAGVGKSAVAQTAADYCKEADRLGASCFISRPNHRNDPNGIIPTLAYQLAVKHDVYKRIISQKIAQDPTILRKTRRVQFKALLIDPFHIIMTQDPSAIHNPLLIIIDGLDECESEEAQCEFIELISDHVRSFPEFPLLWLICSRPEWHLKYTMSQADFQVTCRREEILIDDEEGQRDVLIYLRSEFHNIRLKYPASLRHDWPHEDQLQRIARAASGLFAFASTIMRFIDDADAGDPLSQLRICIKILEGSNTSGVENPYLTLDLLYRHILASIPSKIRPTTMRIIGMSLLYPHDGPSQTARMQANFLHIGKAAFDHALKRIHSVLRIGSPSDAFDDPIEFYHASFGDFLLDPVRSGEFCLDEAAVHYDVAFTALRWHTELTYEIQEDDIWFSLSEDVQTCLENVKAQSLVVLWKACSHVKGIYAMNLYQELQNLDFFSVLGSDIPWFWEFDDFLDWLNLQERDSLTQKLINLANILDHCDEVTFTRVTISSGRMPYFIEEAFDSLDTAHLNLGNGNNRRHVHITYDIPIVPPCITPETLEEASFISRLRSLRGDLDEYLVGCREIIFRHIVKNNISENA</sequence>
<feature type="compositionally biased region" description="Low complexity" evidence="2">
    <location>
        <begin position="83"/>
        <end position="94"/>
    </location>
</feature>
<evidence type="ECO:0000259" key="3">
    <source>
        <dbReference type="Pfam" id="PF24883"/>
    </source>
</evidence>
<dbReference type="AlphaFoldDB" id="A0A8H7C3Q9"/>
<reference evidence="4 5" key="1">
    <citation type="journal article" name="Sci. Rep.">
        <title>Telomere-to-telomere assembled and centromere annotated genomes of the two main subspecies of the button mushroom Agaricus bisporus reveal especially polymorphic chromosome ends.</title>
        <authorList>
            <person name="Sonnenberg A.S.M."/>
            <person name="Sedaghat-Telgerd N."/>
            <person name="Lavrijssen B."/>
            <person name="Ohm R.A."/>
            <person name="Hendrickx P.M."/>
            <person name="Scholtmeijer K."/>
            <person name="Baars J.J.P."/>
            <person name="van Peer A."/>
        </authorList>
    </citation>
    <scope>NUCLEOTIDE SEQUENCE [LARGE SCALE GENOMIC DNA]</scope>
    <source>
        <strain evidence="4 5">H119_p4</strain>
    </source>
</reference>
<dbReference type="EMBL" id="JABXXO010000012">
    <property type="protein sequence ID" value="KAF7762149.1"/>
    <property type="molecule type" value="Genomic_DNA"/>
</dbReference>
<evidence type="ECO:0000256" key="1">
    <source>
        <dbReference type="ARBA" id="ARBA00022737"/>
    </source>
</evidence>
<feature type="compositionally biased region" description="Polar residues" evidence="2">
    <location>
        <begin position="47"/>
        <end position="82"/>
    </location>
</feature>
<dbReference type="InterPro" id="IPR056884">
    <property type="entry name" value="NPHP3-like_N"/>
</dbReference>
<name>A0A8H7C3Q9_AGABI</name>
<evidence type="ECO:0000256" key="2">
    <source>
        <dbReference type="SAM" id="MobiDB-lite"/>
    </source>
</evidence>
<proteinExistence type="predicted"/>
<feature type="region of interest" description="Disordered" evidence="2">
    <location>
        <begin position="19"/>
        <end position="95"/>
    </location>
</feature>
<dbReference type="PANTHER" id="PTHR10039">
    <property type="entry name" value="AMELOGENIN"/>
    <property type="match status" value="1"/>
</dbReference>
<dbReference type="SUPFAM" id="SSF52540">
    <property type="entry name" value="P-loop containing nucleoside triphosphate hydrolases"/>
    <property type="match status" value="1"/>
</dbReference>
<dbReference type="InterPro" id="IPR027417">
    <property type="entry name" value="P-loop_NTPase"/>
</dbReference>
<accession>A0A8H7C3Q9</accession>
<keyword evidence="1" id="KW-0677">Repeat</keyword>
<evidence type="ECO:0000313" key="5">
    <source>
        <dbReference type="Proteomes" id="UP000629468"/>
    </source>
</evidence>
<dbReference type="Pfam" id="PF24883">
    <property type="entry name" value="NPHP3_N"/>
    <property type="match status" value="1"/>
</dbReference>
<dbReference type="PANTHER" id="PTHR10039:SF14">
    <property type="entry name" value="NACHT DOMAIN-CONTAINING PROTEIN"/>
    <property type="match status" value="1"/>
</dbReference>